<organism evidence="1 2">
    <name type="scientific">Heyndrickxia coagulans</name>
    <name type="common">Weizmannia coagulans</name>
    <dbReference type="NCBI Taxonomy" id="1398"/>
    <lineage>
        <taxon>Bacteria</taxon>
        <taxon>Bacillati</taxon>
        <taxon>Bacillota</taxon>
        <taxon>Bacilli</taxon>
        <taxon>Bacillales</taxon>
        <taxon>Bacillaceae</taxon>
        <taxon>Heyndrickxia</taxon>
    </lineage>
</organism>
<gene>
    <name evidence="1" type="ORF">B4099_2647</name>
</gene>
<name>A0A150JPK9_HEYCO</name>
<reference evidence="1 2" key="1">
    <citation type="submission" date="2016-01" db="EMBL/GenBank/DDBJ databases">
        <title>Genome Sequences of Twelve Sporeforming Bacillus Species Isolated from Foods.</title>
        <authorList>
            <person name="Berendsen E.M."/>
            <person name="Wells-Bennik M.H."/>
            <person name="Krawcyk A.O."/>
            <person name="De Jong A."/>
            <person name="Holsappel S."/>
            <person name="Eijlander R.T."/>
            <person name="Kuipers O.P."/>
        </authorList>
    </citation>
    <scope>NUCLEOTIDE SEQUENCE [LARGE SCALE GENOMIC DNA]</scope>
    <source>
        <strain evidence="1 2">B4099</strain>
    </source>
</reference>
<evidence type="ECO:0000313" key="1">
    <source>
        <dbReference type="EMBL" id="KYC59031.1"/>
    </source>
</evidence>
<comment type="caution">
    <text evidence="1">The sequence shown here is derived from an EMBL/GenBank/DDBJ whole genome shotgun (WGS) entry which is preliminary data.</text>
</comment>
<dbReference type="AlphaFoldDB" id="A0A150JPK9"/>
<evidence type="ECO:0000313" key="2">
    <source>
        <dbReference type="Proteomes" id="UP000075304"/>
    </source>
</evidence>
<protein>
    <submittedName>
        <fullName evidence="1">Uncharacterized protein</fullName>
    </submittedName>
</protein>
<sequence length="60" mass="6640">MKPLFNVPAGPAVFKCRQLSKKPAAVQKISAGFFYFGCGKNLPQNESKNLVCVKFYSKGR</sequence>
<dbReference type="EMBL" id="LQYI01000195">
    <property type="protein sequence ID" value="KYC59031.1"/>
    <property type="molecule type" value="Genomic_DNA"/>
</dbReference>
<proteinExistence type="predicted"/>
<dbReference type="Proteomes" id="UP000075304">
    <property type="component" value="Unassembled WGS sequence"/>
</dbReference>
<accession>A0A150JPK9</accession>
<dbReference type="PATRIC" id="fig|1398.25.peg.2434"/>